<feature type="domain" description="Bacterial Ig-like" evidence="2">
    <location>
        <begin position="342"/>
        <end position="430"/>
    </location>
</feature>
<protein>
    <submittedName>
        <fullName evidence="4">Surface adhesion protein</fullName>
    </submittedName>
</protein>
<feature type="domain" description="Bacterial Ig" evidence="1">
    <location>
        <begin position="2230"/>
        <end position="2307"/>
    </location>
</feature>
<evidence type="ECO:0000259" key="1">
    <source>
        <dbReference type="Pfam" id="PF17936"/>
    </source>
</evidence>
<feature type="domain" description="Bacterial Ig" evidence="1">
    <location>
        <begin position="2748"/>
        <end position="2828"/>
    </location>
</feature>
<feature type="domain" description="Bacterial Ig" evidence="1">
    <location>
        <begin position="1279"/>
        <end position="1360"/>
    </location>
</feature>
<dbReference type="RefSeq" id="WP_013197006.1">
    <property type="nucleotide sequence ID" value="NC_014259.1"/>
</dbReference>
<dbReference type="NCBIfam" id="NF033677">
    <property type="entry name" value="biofilm_BapA_N"/>
    <property type="match status" value="1"/>
</dbReference>
<dbReference type="InterPro" id="IPR048051">
    <property type="entry name" value="BapA-like_prefix-like"/>
</dbReference>
<dbReference type="SUPFAM" id="SSF51120">
    <property type="entry name" value="beta-Roll"/>
    <property type="match status" value="1"/>
</dbReference>
<dbReference type="InterPro" id="IPR013783">
    <property type="entry name" value="Ig-like_fold"/>
</dbReference>
<dbReference type="SUPFAM" id="SSF50939">
    <property type="entry name" value="Sialidases"/>
    <property type="match status" value="1"/>
</dbReference>
<feature type="domain" description="Biofilm-associated protein BapA-like prefix-like" evidence="3">
    <location>
        <begin position="23"/>
        <end position="116"/>
    </location>
</feature>
<evidence type="ECO:0000259" key="3">
    <source>
        <dbReference type="Pfam" id="PF22783"/>
    </source>
</evidence>
<dbReference type="Pfam" id="PF19077">
    <property type="entry name" value="Big_13"/>
    <property type="match status" value="6"/>
</dbReference>
<feature type="domain" description="Bacterial Ig-like" evidence="2">
    <location>
        <begin position="437"/>
        <end position="525"/>
    </location>
</feature>
<name>A0AAN0P6H4_ACISD</name>
<feature type="domain" description="Bacterial Ig" evidence="1">
    <location>
        <begin position="1538"/>
        <end position="1615"/>
    </location>
</feature>
<feature type="domain" description="Bacterial Ig" evidence="1">
    <location>
        <begin position="1882"/>
        <end position="1959"/>
    </location>
</feature>
<dbReference type="InterPro" id="IPR036278">
    <property type="entry name" value="Sialidase_sf"/>
</dbReference>
<dbReference type="GeneID" id="9381200"/>
<organism evidence="4 5">
    <name type="scientific">Acinetobacter oleivorans (strain JCM 16667 / KCTC 23045 / DR1)</name>
    <dbReference type="NCBI Taxonomy" id="436717"/>
    <lineage>
        <taxon>Bacteria</taxon>
        <taxon>Pseudomonadati</taxon>
        <taxon>Pseudomonadota</taxon>
        <taxon>Gammaproteobacteria</taxon>
        <taxon>Moraxellales</taxon>
        <taxon>Moraxellaceae</taxon>
        <taxon>Acinetobacter</taxon>
    </lineage>
</organism>
<dbReference type="Gene3D" id="2.60.40.10">
    <property type="entry name" value="Immunoglobulins"/>
    <property type="match status" value="13"/>
</dbReference>
<dbReference type="NCBIfam" id="NF033510">
    <property type="entry name" value="Ca_tandemer"/>
    <property type="match status" value="1"/>
</dbReference>
<feature type="domain" description="Bacterial Ig" evidence="1">
    <location>
        <begin position="2144"/>
        <end position="2224"/>
    </location>
</feature>
<feature type="domain" description="Bacterial Ig-like" evidence="2">
    <location>
        <begin position="247"/>
        <end position="335"/>
    </location>
</feature>
<dbReference type="NCBIfam" id="TIGR03661">
    <property type="entry name" value="T1SS_VCA0849"/>
    <property type="match status" value="1"/>
</dbReference>
<dbReference type="KEGG" id="acd:AOLE_03905"/>
<reference evidence="4 5" key="1">
    <citation type="journal article" date="2010" name="J. Bacteriol.">
        <title>Complete genome sequence of the diesel-degrading Acinetobacter sp. strain DR1.</title>
        <authorList>
            <person name="Jung J."/>
            <person name="Baek J.H."/>
            <person name="Park W."/>
        </authorList>
    </citation>
    <scope>NUCLEOTIDE SEQUENCE [LARGE SCALE GENOMIC DNA]</scope>
    <source>
        <strain evidence="5">JCM 16667 / KCTC 23045 / DR1</strain>
    </source>
</reference>
<feature type="domain" description="Bacterial Ig" evidence="1">
    <location>
        <begin position="2833"/>
        <end position="2913"/>
    </location>
</feature>
<feature type="domain" description="Bacterial Ig" evidence="1">
    <location>
        <begin position="1104"/>
        <end position="1184"/>
    </location>
</feature>
<proteinExistence type="predicted"/>
<feature type="domain" description="Bacterial Ig" evidence="1">
    <location>
        <begin position="1968"/>
        <end position="2051"/>
    </location>
</feature>
<dbReference type="InterPro" id="IPR019960">
    <property type="entry name" value="T1SS_VCA0849"/>
</dbReference>
<feature type="domain" description="Bacterial Ig-like" evidence="2">
    <location>
        <begin position="532"/>
        <end position="620"/>
    </location>
</feature>
<feature type="domain" description="Bacterial Ig" evidence="1">
    <location>
        <begin position="2316"/>
        <end position="2393"/>
    </location>
</feature>
<dbReference type="InterPro" id="IPR011049">
    <property type="entry name" value="Serralysin-like_metalloprot_C"/>
</dbReference>
<evidence type="ECO:0000259" key="2">
    <source>
        <dbReference type="Pfam" id="PF19077"/>
    </source>
</evidence>
<gene>
    <name evidence="4" type="ordered locus">AOLE_03905</name>
</gene>
<feature type="domain" description="Bacterial Ig" evidence="1">
    <location>
        <begin position="2056"/>
        <end position="2139"/>
    </location>
</feature>
<feature type="domain" description="Bacterial Ig" evidence="1">
    <location>
        <begin position="1452"/>
        <end position="1529"/>
    </location>
</feature>
<dbReference type="Pfam" id="PF22783">
    <property type="entry name" value="BapA_N"/>
    <property type="match status" value="1"/>
</dbReference>
<feature type="domain" description="Bacterial Ig" evidence="1">
    <location>
        <begin position="2488"/>
        <end position="2563"/>
    </location>
</feature>
<feature type="domain" description="Bacterial Ig" evidence="1">
    <location>
        <begin position="1189"/>
        <end position="1273"/>
    </location>
</feature>
<feature type="domain" description="Bacterial Ig" evidence="1">
    <location>
        <begin position="2667"/>
        <end position="2742"/>
    </location>
</feature>
<evidence type="ECO:0000313" key="4">
    <source>
        <dbReference type="EMBL" id="ADI89678.1"/>
    </source>
</evidence>
<feature type="domain" description="Bacterial Ig" evidence="1">
    <location>
        <begin position="1796"/>
        <end position="1873"/>
    </location>
</feature>
<feature type="domain" description="Bacterial Ig-like" evidence="2">
    <location>
        <begin position="154"/>
        <end position="240"/>
    </location>
</feature>
<dbReference type="Proteomes" id="UP000000392">
    <property type="component" value="Chromosome"/>
</dbReference>
<feature type="domain" description="Bacterial Ig" evidence="1">
    <location>
        <begin position="1710"/>
        <end position="1787"/>
    </location>
</feature>
<accession>A0AAN0P6H4</accession>
<feature type="domain" description="Bacterial Ig" evidence="1">
    <location>
        <begin position="2403"/>
        <end position="2479"/>
    </location>
</feature>
<dbReference type="InterPro" id="IPR044016">
    <property type="entry name" value="Big_13"/>
</dbReference>
<dbReference type="EMBL" id="CP002080">
    <property type="protein sequence ID" value="ADI89678.1"/>
    <property type="molecule type" value="Genomic_DNA"/>
</dbReference>
<dbReference type="Pfam" id="PF17936">
    <property type="entry name" value="Big_6"/>
    <property type="match status" value="21"/>
</dbReference>
<feature type="domain" description="Bacterial Ig" evidence="1">
    <location>
        <begin position="1624"/>
        <end position="1701"/>
    </location>
</feature>
<feature type="domain" description="Bacterial Ig-like" evidence="2">
    <location>
        <begin position="627"/>
        <end position="719"/>
    </location>
</feature>
<evidence type="ECO:0000313" key="5">
    <source>
        <dbReference type="Proteomes" id="UP000000392"/>
    </source>
</evidence>
<feature type="domain" description="Bacterial Ig" evidence="1">
    <location>
        <begin position="2574"/>
        <end position="2654"/>
    </location>
</feature>
<sequence>MVQVSLMANNASKNNTVDIDVGQTKTIVVDPKEIAKIDISPEKIASITREGNNAIIHLKDGTEIILENYFISENPQILLNEGQSYWTASLGEDATGQTTVNYLEVKDAPKLIDSSSSNPLWTGVVSALAGAGTIALLSRKDPKDTTPPEPGNLILKNLLDSGTSTTDQITQDKNFNLKIEGQESGSRVTYLVSTDDGKTWQETTVTQKDLVDGSYLYKAVVTDRAGNTSETTIQKVVVDTTVPKAGELTLSDLSDTGISATDQITQDKNFTLKIEGQESGSRVTYFVSTDDGKTWQETTVTQKDLVDGSYLYKAVVTDRAGNASETAIQKVVVDTTAPQAGELTLSDLSDTGVSATDQITQDKNFNLKLEGQESGSQVTYLVSIDNGKTWQETTVTQKDLADGVYQFKAVVTDVAGNISETSVQKVVVDTTAPQAGELTLAALADTGISATNQITQDKTFDLKISGQEVNSQIIYWISKDEGKTWQETTVTQKDLADGVYQFKAVVTDVAGNISETSVQKVVVDTTAPQAGELTLSDLSDTGVSTTDQITQDKTFDLKINGQEVNSQITYWISKDDGKTWQETTVAQKDLTDGVYQYKAIVTDVAGNTSETAIQKVVVDTTAPQAGELTLSDLTDTGISATDWITQDNNFTLKLTQPIVIGEQAALLDHYEISKDEGKTWKETTAEQKDLADGIYLYKAVVTDLAGNTSETAGQKVIVDNSLNVEAIAVTVKPITEDNTISLVEKDQVISIRLDVDNLPTDLNSSLTSINTILNDVIYNFHFDELTQEWVAEIPAEFLWSEESQTNISIDISLTDQAGNTAIIKQIQNYNVDHTPNSPTLDSLTFNNIDGAIISGSGYKGSKIDIYNKNGDWLASTITNDEGKFTLQDLSISSNEEVYAVATYNGYSSENSSIGLVTEVPALSILRISPEGVITGYATEGSHFIVKDQNGNILQEFNSIAFEGSGITPFSVMELGEVRPFTLSLDQPLEEGTQIIISTDKDNVSGHPQYITADYTPAVFLETPQFDISGETLSVHVNEPNSLILVFSGTGNLIANGVTDEQGFASLPVFQFLKEGESVTVQVVDKNQNTSEVLIEVPNFAYIPHVERITQEGLISGFAEDNSTVIVRDADGNELGKVTLGDDNSWNEFSHFSLSVNRPLIDGEQISVQIIDNKGLISPEQKIIVDLTPPPVPTDLNFNDAGDLVYGHAEPFSEILVKDGQGNILNKWFWNNWTDESGSFSIELGMFLTNAETVYVTATDVNGNVSLAAQIQAPNYAFAPHVDSFTSDGVISGQAENNSTLIVKDAKGEILAEIKVGEDNGWNGSSYFKLQLDRPLVDGEQLFLSIKDARGQISTDTVITADTVPPTPASNLVFSEDGSYLTGVAELNTTIQVFDHNGQLVNIWNNTVNSDGTFTVFLGSNNLHGEAFTVTVKDQAGNVSEAVSIKAPLDDIAPDPIKNILLDANGQNFTAQAEANSQIEVFDSLGNQTGWGSTDSAGNVSGFFNQIYLHGEELTFVVIDRVGNRSIEFKQNALIDTIAPNPIANIIFNEDGQSFTAQAEAGSSIEILDQAGNKITTSYTDSLGNVFGYFPQVYLHGEELTFVVVDRAGNRSAEVKQSALNDDAAPNPIENIVLDINGQNFTAHAEANSQIEIKNTNGDIIGYGSADSTGNVSGYLYQVHLHGEELTFVVVDRAGNRSTEVKQNALTDDVAPNPIENIVLDLNGQNFTAQAEANTQVEVKNAAGEIIGSGYVDGAGNVSGYLYQVYLHGEELTFVVVDRAGNRSTEVKQNALTDDIAPNPIENILLDANGQNFTAQAEANTQIEVKNAAGEVIGSGSTDSMGNASGYLYQVHLHGEELTFVVVDKAGNCSAEVKQNALIDDIAPNAIENIIFNENGQNFTAQAEVNTQVEVKNAAGELVGSGYVDSAGNVSGYLNQVYLKGEELTFVVIDQAGNRSVEVKQAAFLDNTAPENATNLVFSEDGSYLTGMAEPNATIQIFDHNGQLVNQWNNNVNWDGTFNISLDSNYLHGEEFKVVVVDRAGNMSGGVTVKAPLDDIAPVAASNLMFSEDGSSLSGVAEPNTFIQIFDQNGQQMNTWNQSVNADGTFTIFFGTYNLHGEEFIVTVKDRAGNVSEAVSVKAPFDDIAPNPIKNIVLDANGQNFTAQAEANSQIEVFDSFGNQIGWGSTDSTGNVTGYFYQVYLHGEELTFVVIDRMGNRSVELKLNALVDTIAPDPIENIIFDENGQNFTAQAEANSFIGVKNAAGEFVGYGYVDSTGNVSGYLNQVYLKGEELTFIVIDKAGNQSIEFKQNALTDDIAPNPIENIIFDINGQNFTAQAEADSRIEVKNAVGEVVGSGSTDNMGNVSGYFYQVYLHGEELTFVVVDRAGNRSTEVKQNALIDDISPNPIENIVLDSNGQNFTAQAEVNTRIEVKNAAGEVIGSGYVDGAGNVSGYFNQVYLHGEELTFIVVDIAGNRSIEVKQNALIDNVAPPTASNITLTSDGLLFGEAEPNATIEIIDQYGAVITTTDVGYGGVFNQWINLSQYQTQNLSIVVKDKAGNRSEVVHEIVPLFTNSPIAATELKLDVNGHILTGKATAGMTIVVTSTDGQIINGEWSSIVNEDGSFAIKLNSYYLHGQTLLIRVYDQNTYQYSPITELIAPLDNIAPVINEVAISNDGHEITGHADSKVIIKVIDADGDLRAEFQMEEAGYFNVGMYPPVLRGEQLFITATDLAKNISTPFNFTFTADTNAPPSADHVVLSENGFFIEGTATPNSEMHIFDVYSNYIGGGSVDETGYFNIQLYSPQVNGQTLRVVVEHNGYQSAYTEIKAPIDIVAPNAATQLVLEEGNILSGEAEAYSTVNIFDANNNLVGQTTVGSSGTFWVQLWSQYWHGETLTVKVVDANQNISVGSTIVATNDTTVPNVATQLAINGLGELTGHAESRAILEVIYHFADQESSVTSVISTTVMVDGTFSVYMYENATSFDLTVIDRAGNRSETINKAISDLTTITVDQFKGDSADNTYIVDHIIDFVQEYIVEPYAIYKDVWIDNSYTYPEWVTEGHYEQIWFVDGYYDSQLVTSGYSTVQNVYQNQNGITYIDNGMADSDYSRYEQQYYDFANGQWQEGYELTYIRSEEGWVDTSHYEDVYVDTSHYEDVWVDTSHYQDVFVESGYWENQLVESGYRDVDFGGHDKIISSVSYSLVGYSDWSTGLESGRYVEDLELVGSAHLNATGNALDNLLTGNSGNNVLNGREGNDTYMTNEGTDSILFQLLNSQDATGGNGHDTVLDFTLGDVRTDTQADKIDLSELLIDYSKDVSTLAKFITVEQDAGNTTISLDRDGEGTMFSSVSLITLNQVNTTLDELLNNQQLFV</sequence>
<dbReference type="InterPro" id="IPR041498">
    <property type="entry name" value="Big_6"/>
</dbReference>
<feature type="domain" description="Bacterial Ig" evidence="1">
    <location>
        <begin position="1365"/>
        <end position="1447"/>
    </location>
</feature>